<evidence type="ECO:0000256" key="2">
    <source>
        <dbReference type="ARBA" id="ARBA00023012"/>
    </source>
</evidence>
<dbReference type="InterPro" id="IPR011006">
    <property type="entry name" value="CheY-like_superfamily"/>
</dbReference>
<keyword evidence="6" id="KW-0597">Phosphoprotein</keyword>
<dbReference type="AlphaFoldDB" id="A0A8X8YEN5"/>
<dbReference type="InterPro" id="IPR045279">
    <property type="entry name" value="ARR-like"/>
</dbReference>
<proteinExistence type="predicted"/>
<dbReference type="InterPro" id="IPR001005">
    <property type="entry name" value="SANT/Myb"/>
</dbReference>
<keyword evidence="3" id="KW-0805">Transcription regulation</keyword>
<dbReference type="PANTHER" id="PTHR43874:SF137">
    <property type="entry name" value="TWO-COMPONENT RESPONSE REGULATOR ARR11"/>
    <property type="match status" value="1"/>
</dbReference>
<dbReference type="GO" id="GO:0000160">
    <property type="term" value="P:phosphorelay signal transduction system"/>
    <property type="evidence" value="ECO:0007669"/>
    <property type="project" value="UniProtKB-KW"/>
</dbReference>
<evidence type="ECO:0000256" key="1">
    <source>
        <dbReference type="ARBA" id="ARBA00004123"/>
    </source>
</evidence>
<evidence type="ECO:0000313" key="8">
    <source>
        <dbReference type="EMBL" id="KAG6429277.1"/>
    </source>
</evidence>
<dbReference type="Proteomes" id="UP000298416">
    <property type="component" value="Unassembled WGS sequence"/>
</dbReference>
<evidence type="ECO:0000256" key="6">
    <source>
        <dbReference type="PROSITE-ProRule" id="PRU00169"/>
    </source>
</evidence>
<dbReference type="SUPFAM" id="SSF52172">
    <property type="entry name" value="CheY-like"/>
    <property type="match status" value="1"/>
</dbReference>
<dbReference type="GO" id="GO:0009736">
    <property type="term" value="P:cytokinin-activated signaling pathway"/>
    <property type="evidence" value="ECO:0007669"/>
    <property type="project" value="InterPro"/>
</dbReference>
<dbReference type="InterPro" id="IPR001789">
    <property type="entry name" value="Sig_transdc_resp-reg_receiver"/>
</dbReference>
<dbReference type="GO" id="GO:0005634">
    <property type="term" value="C:nucleus"/>
    <property type="evidence" value="ECO:0007669"/>
    <property type="project" value="UniProtKB-SubCell"/>
</dbReference>
<dbReference type="GO" id="GO:0003677">
    <property type="term" value="F:DNA binding"/>
    <property type="evidence" value="ECO:0007669"/>
    <property type="project" value="InterPro"/>
</dbReference>
<keyword evidence="9" id="KW-1185">Reference proteome</keyword>
<dbReference type="EMBL" id="PNBA02000003">
    <property type="protein sequence ID" value="KAG6429277.1"/>
    <property type="molecule type" value="Genomic_DNA"/>
</dbReference>
<sequence>MESHCFPEGLGILVVDHDHDPQGLDSLRKMLLKCKYKGSPSILFHLILMSDDGETSKVMKGVQHGACHCLLKPIRLKEISNIWQHVFRKRMHQQDDNSNIHVGNKRKHANMINIAGVGADPAHPDPDPDPTPLNKKPRVVWTPELHLKFVNAVHCIGGLEKAGPKKILDLMGEPWLTRDNVASHLQKYRIFVSRQKKEDELKASYNGMNLSGSHQNIVINHNQSNTITGSLPMVANHRDTNICTTPMEYIDHPMVTDQRWEYIDQPMVADQRWEYIDQPMVADQRWEYIDQPMVVDQRWKYSNQAMENGVSNHGIKFSDEPMVPNQGIKFSDEPIEYIEHPMVTRSQLQLEHRSQLQLEHRYSIPHSPRMEATDKNPCSNSLSISYAVGTDHANAYQQQKLCGKLDFFKNL</sequence>
<protein>
    <recommendedName>
        <fullName evidence="7">Response regulatory domain-containing protein</fullName>
    </recommendedName>
</protein>
<reference evidence="8" key="1">
    <citation type="submission" date="2018-01" db="EMBL/GenBank/DDBJ databases">
        <authorList>
            <person name="Mao J.F."/>
        </authorList>
    </citation>
    <scope>NUCLEOTIDE SEQUENCE</scope>
    <source>
        <strain evidence="8">Huo1</strain>
        <tissue evidence="8">Leaf</tissue>
    </source>
</reference>
<organism evidence="8">
    <name type="scientific">Salvia splendens</name>
    <name type="common">Scarlet sage</name>
    <dbReference type="NCBI Taxonomy" id="180675"/>
    <lineage>
        <taxon>Eukaryota</taxon>
        <taxon>Viridiplantae</taxon>
        <taxon>Streptophyta</taxon>
        <taxon>Embryophyta</taxon>
        <taxon>Tracheophyta</taxon>
        <taxon>Spermatophyta</taxon>
        <taxon>Magnoliopsida</taxon>
        <taxon>eudicotyledons</taxon>
        <taxon>Gunneridae</taxon>
        <taxon>Pentapetalae</taxon>
        <taxon>asterids</taxon>
        <taxon>lamiids</taxon>
        <taxon>Lamiales</taxon>
        <taxon>Lamiaceae</taxon>
        <taxon>Nepetoideae</taxon>
        <taxon>Mentheae</taxon>
        <taxon>Salviinae</taxon>
        <taxon>Salvia</taxon>
        <taxon>Salvia subgen. Calosphace</taxon>
        <taxon>core Calosphace</taxon>
    </lineage>
</organism>
<dbReference type="NCBIfam" id="TIGR01557">
    <property type="entry name" value="myb_SHAQKYF"/>
    <property type="match status" value="1"/>
</dbReference>
<comment type="caution">
    <text evidence="8">The sequence shown here is derived from an EMBL/GenBank/DDBJ whole genome shotgun (WGS) entry which is preliminary data.</text>
</comment>
<keyword evidence="5" id="KW-0539">Nucleus</keyword>
<dbReference type="Gene3D" id="1.10.10.60">
    <property type="entry name" value="Homeodomain-like"/>
    <property type="match status" value="1"/>
</dbReference>
<evidence type="ECO:0000256" key="3">
    <source>
        <dbReference type="ARBA" id="ARBA00023015"/>
    </source>
</evidence>
<dbReference type="Gene3D" id="3.40.50.2300">
    <property type="match status" value="1"/>
</dbReference>
<evidence type="ECO:0000256" key="4">
    <source>
        <dbReference type="ARBA" id="ARBA00023163"/>
    </source>
</evidence>
<feature type="domain" description="Response regulatory" evidence="7">
    <location>
        <begin position="1"/>
        <end position="87"/>
    </location>
</feature>
<dbReference type="InterPro" id="IPR009057">
    <property type="entry name" value="Homeodomain-like_sf"/>
</dbReference>
<reference evidence="8" key="2">
    <citation type="submission" date="2020-08" db="EMBL/GenBank/DDBJ databases">
        <title>Plant Genome Project.</title>
        <authorList>
            <person name="Zhang R.-G."/>
        </authorList>
    </citation>
    <scope>NUCLEOTIDE SEQUENCE</scope>
    <source>
        <strain evidence="8">Huo1</strain>
        <tissue evidence="8">Leaf</tissue>
    </source>
</reference>
<dbReference type="PANTHER" id="PTHR43874">
    <property type="entry name" value="TWO-COMPONENT RESPONSE REGULATOR"/>
    <property type="match status" value="1"/>
</dbReference>
<dbReference type="Pfam" id="PF00249">
    <property type="entry name" value="Myb_DNA-binding"/>
    <property type="match status" value="1"/>
</dbReference>
<evidence type="ECO:0000256" key="5">
    <source>
        <dbReference type="ARBA" id="ARBA00023242"/>
    </source>
</evidence>
<keyword evidence="4" id="KW-0804">Transcription</keyword>
<evidence type="ECO:0000313" key="9">
    <source>
        <dbReference type="Proteomes" id="UP000298416"/>
    </source>
</evidence>
<dbReference type="InterPro" id="IPR006447">
    <property type="entry name" value="Myb_dom_plants"/>
</dbReference>
<evidence type="ECO:0000259" key="7">
    <source>
        <dbReference type="PROSITE" id="PS50110"/>
    </source>
</evidence>
<accession>A0A8X8YEN5</accession>
<comment type="subcellular location">
    <subcellularLocation>
        <location evidence="1">Nucleus</location>
    </subcellularLocation>
</comment>
<name>A0A8X8YEN5_SALSN</name>
<feature type="modified residue" description="4-aspartylphosphate" evidence="6">
    <location>
        <position position="16"/>
    </location>
</feature>
<dbReference type="PROSITE" id="PS50110">
    <property type="entry name" value="RESPONSE_REGULATORY"/>
    <property type="match status" value="1"/>
</dbReference>
<dbReference type="FunFam" id="1.10.10.60:FF:000007">
    <property type="entry name" value="Two-component response regulator"/>
    <property type="match status" value="1"/>
</dbReference>
<dbReference type="SUPFAM" id="SSF46689">
    <property type="entry name" value="Homeodomain-like"/>
    <property type="match status" value="1"/>
</dbReference>
<gene>
    <name evidence="8" type="ORF">SASPL_107322</name>
</gene>
<keyword evidence="2" id="KW-0902">Two-component regulatory system</keyword>